<feature type="compositionally biased region" description="Basic and acidic residues" evidence="8">
    <location>
        <begin position="74"/>
        <end position="87"/>
    </location>
</feature>
<keyword evidence="5 7" id="KW-0067">ATP-binding</keyword>
<feature type="domain" description="Helicase ATP-binding" evidence="9">
    <location>
        <begin position="271"/>
        <end position="446"/>
    </location>
</feature>
<feature type="short sequence motif" description="Q motif" evidence="6">
    <location>
        <begin position="240"/>
        <end position="268"/>
    </location>
</feature>
<dbReference type="OMA" id="DHTWEQT"/>
<keyword evidence="4 7" id="KW-0347">Helicase</keyword>
<evidence type="ECO:0000256" key="4">
    <source>
        <dbReference type="ARBA" id="ARBA00022806"/>
    </source>
</evidence>
<reference evidence="12 13" key="1">
    <citation type="submission" date="2015-12" db="EMBL/GenBank/DDBJ databases">
        <title>Dictyostelia acquired genes for synthesis and detection of signals that induce cell-type specialization by lateral gene transfer from prokaryotes.</title>
        <authorList>
            <person name="Gloeckner G."/>
            <person name="Schaap P."/>
        </authorList>
    </citation>
    <scope>NUCLEOTIDE SEQUENCE [LARGE SCALE GENOMIC DNA]</scope>
    <source>
        <strain evidence="12 13">TK</strain>
    </source>
</reference>
<accession>A0A151ZCK4</accession>
<proteinExistence type="inferred from homology"/>
<dbReference type="EC" id="3.6.4.13" evidence="1"/>
<name>A0A151ZCK4_TIELA</name>
<dbReference type="InterPro" id="IPR011545">
    <property type="entry name" value="DEAD/DEAH_box_helicase_dom"/>
</dbReference>
<dbReference type="PANTHER" id="PTHR47958">
    <property type="entry name" value="ATP-DEPENDENT RNA HELICASE DBP3"/>
    <property type="match status" value="1"/>
</dbReference>
<feature type="compositionally biased region" description="Acidic residues" evidence="8">
    <location>
        <begin position="88"/>
        <end position="101"/>
    </location>
</feature>
<evidence type="ECO:0000256" key="5">
    <source>
        <dbReference type="ARBA" id="ARBA00022840"/>
    </source>
</evidence>
<feature type="compositionally biased region" description="Polar residues" evidence="8">
    <location>
        <begin position="64"/>
        <end position="73"/>
    </location>
</feature>
<dbReference type="Pfam" id="PF00271">
    <property type="entry name" value="Helicase_C"/>
    <property type="match status" value="1"/>
</dbReference>
<dbReference type="STRING" id="361077.A0A151ZCK4"/>
<feature type="domain" description="DEAD-box RNA helicase Q" evidence="11">
    <location>
        <begin position="240"/>
        <end position="268"/>
    </location>
</feature>
<feature type="compositionally biased region" description="Basic and acidic residues" evidence="8">
    <location>
        <begin position="108"/>
        <end position="126"/>
    </location>
</feature>
<protein>
    <recommendedName>
        <fullName evidence="1">RNA helicase</fullName>
        <ecNumber evidence="1">3.6.4.13</ecNumber>
    </recommendedName>
</protein>
<dbReference type="InterPro" id="IPR027417">
    <property type="entry name" value="P-loop_NTPase"/>
</dbReference>
<dbReference type="InParanoid" id="A0A151ZCK4"/>
<keyword evidence="2 7" id="KW-0547">Nucleotide-binding</keyword>
<dbReference type="CDD" id="cd17952">
    <property type="entry name" value="DEADc_DDX42"/>
    <property type="match status" value="1"/>
</dbReference>
<dbReference type="GO" id="GO:0003724">
    <property type="term" value="F:RNA helicase activity"/>
    <property type="evidence" value="ECO:0007669"/>
    <property type="project" value="UniProtKB-EC"/>
</dbReference>
<evidence type="ECO:0000259" key="9">
    <source>
        <dbReference type="PROSITE" id="PS51192"/>
    </source>
</evidence>
<dbReference type="Pfam" id="PF00270">
    <property type="entry name" value="DEAD"/>
    <property type="match status" value="1"/>
</dbReference>
<dbReference type="PROSITE" id="PS51192">
    <property type="entry name" value="HELICASE_ATP_BIND_1"/>
    <property type="match status" value="1"/>
</dbReference>
<feature type="compositionally biased region" description="Low complexity" evidence="8">
    <location>
        <begin position="658"/>
        <end position="668"/>
    </location>
</feature>
<keyword evidence="13" id="KW-1185">Reference proteome</keyword>
<dbReference type="InterPro" id="IPR014001">
    <property type="entry name" value="Helicase_ATP-bd"/>
</dbReference>
<dbReference type="Gene3D" id="3.40.50.300">
    <property type="entry name" value="P-loop containing nucleotide triphosphate hydrolases"/>
    <property type="match status" value="2"/>
</dbReference>
<evidence type="ECO:0000313" key="12">
    <source>
        <dbReference type="EMBL" id="KYQ91669.1"/>
    </source>
</evidence>
<sequence>MSKRFFEENKPIFSIGLNKNNPIKKLKILNNDDNEDSNLEENNSKKKLSFIPFDNDSIQSSKIVNIVKNQQEPLKTDKQPQIEKTDNEENEDDDDDDEVDPLDAFMETVKEDDKNNNNRQQSKRDDIDDEDDEEKFYKHYQKQRVDTITTTTTTKDDEYIDEDDEDFYKDNESLSSTSKKRKIIEPLPPIDHSKIKYNSFEKYFYKEHDDISDLSQERVASLRQEFDINVSGNELINPVTSFAHFGFDDILIQCIQKQGYEVPTPIQKQTIPIVLSGRDLIGIAKTGSGKTASFIWPSIAHILDQPYLQHNDGPIALFLAPTRELAHQIYQEALKFVKYYKIKCSVLYGGVSKQIQCKELKAGCEIIVSTPGRLIDMIKLKATNLQRVTYLVLDEADRMFDMGFGQQVSSIVQQTRPDRQTLLFSATFKPAIEQLARQILSDPIKVTIGRVGAANQDIIQTVQVFREDSMKWQWLVSKLPEFVSQGSLIVFVSTKIAVEELSSNLSKHTNYLCQGLHGDKTQIERTLIIKDFRDSKFQILVATDVASRGLDIPFVRVVVNFDPARDIDVHTHRIGRTGRAGTIGSAYTLITPKDSHFAVDLLKSLEHSNQQIPQDLIDVAMKSNHYRKPNKTAGLGYSNNHNNYNNNNSNQHHHHSNKNNYNNRSHNK</sequence>
<evidence type="ECO:0000259" key="11">
    <source>
        <dbReference type="PROSITE" id="PS51195"/>
    </source>
</evidence>
<dbReference type="CDD" id="cd18787">
    <property type="entry name" value="SF2_C_DEAD"/>
    <property type="match status" value="1"/>
</dbReference>
<feature type="region of interest" description="Disordered" evidence="8">
    <location>
        <begin position="627"/>
        <end position="668"/>
    </location>
</feature>
<evidence type="ECO:0000256" key="1">
    <source>
        <dbReference type="ARBA" id="ARBA00012552"/>
    </source>
</evidence>
<feature type="region of interest" description="Disordered" evidence="8">
    <location>
        <begin position="64"/>
        <end position="133"/>
    </location>
</feature>
<dbReference type="PROSITE" id="PS51194">
    <property type="entry name" value="HELICASE_CTER"/>
    <property type="match status" value="1"/>
</dbReference>
<evidence type="ECO:0000259" key="10">
    <source>
        <dbReference type="PROSITE" id="PS51194"/>
    </source>
</evidence>
<dbReference type="EMBL" id="LODT01000034">
    <property type="protein sequence ID" value="KYQ91669.1"/>
    <property type="molecule type" value="Genomic_DNA"/>
</dbReference>
<feature type="domain" description="Helicase C-terminal" evidence="10">
    <location>
        <begin position="475"/>
        <end position="620"/>
    </location>
</feature>
<comment type="similarity">
    <text evidence="7">Belongs to the DEAD box helicase family.</text>
</comment>
<dbReference type="OrthoDB" id="196131at2759"/>
<dbReference type="PROSITE" id="PS00039">
    <property type="entry name" value="DEAD_ATP_HELICASE"/>
    <property type="match status" value="1"/>
</dbReference>
<dbReference type="InterPro" id="IPR014014">
    <property type="entry name" value="RNA_helicase_DEAD_Q_motif"/>
</dbReference>
<dbReference type="GO" id="GO:0005524">
    <property type="term" value="F:ATP binding"/>
    <property type="evidence" value="ECO:0007669"/>
    <property type="project" value="UniProtKB-KW"/>
</dbReference>
<gene>
    <name evidence="12" type="ORF">DLAC_07445</name>
</gene>
<dbReference type="GO" id="GO:0003676">
    <property type="term" value="F:nucleic acid binding"/>
    <property type="evidence" value="ECO:0007669"/>
    <property type="project" value="InterPro"/>
</dbReference>
<comment type="caution">
    <text evidence="12">The sequence shown here is derived from an EMBL/GenBank/DDBJ whole genome shotgun (WGS) entry which is preliminary data.</text>
</comment>
<evidence type="ECO:0000256" key="6">
    <source>
        <dbReference type="PROSITE-ProRule" id="PRU00552"/>
    </source>
</evidence>
<evidence type="ECO:0000256" key="7">
    <source>
        <dbReference type="RuleBase" id="RU000492"/>
    </source>
</evidence>
<dbReference type="InterPro" id="IPR001650">
    <property type="entry name" value="Helicase_C-like"/>
</dbReference>
<dbReference type="Proteomes" id="UP000076078">
    <property type="component" value="Unassembled WGS sequence"/>
</dbReference>
<dbReference type="GO" id="GO:0016787">
    <property type="term" value="F:hydrolase activity"/>
    <property type="evidence" value="ECO:0007669"/>
    <property type="project" value="UniProtKB-KW"/>
</dbReference>
<evidence type="ECO:0000256" key="2">
    <source>
        <dbReference type="ARBA" id="ARBA00022741"/>
    </source>
</evidence>
<feature type="compositionally biased region" description="Low complexity" evidence="8">
    <location>
        <begin position="637"/>
        <end position="650"/>
    </location>
</feature>
<evidence type="ECO:0000256" key="3">
    <source>
        <dbReference type="ARBA" id="ARBA00022801"/>
    </source>
</evidence>
<evidence type="ECO:0000313" key="13">
    <source>
        <dbReference type="Proteomes" id="UP000076078"/>
    </source>
</evidence>
<dbReference type="AlphaFoldDB" id="A0A151ZCK4"/>
<dbReference type="PROSITE" id="PS51195">
    <property type="entry name" value="Q_MOTIF"/>
    <property type="match status" value="1"/>
</dbReference>
<dbReference type="SMART" id="SM00487">
    <property type="entry name" value="DEXDc"/>
    <property type="match status" value="1"/>
</dbReference>
<evidence type="ECO:0000256" key="8">
    <source>
        <dbReference type="SAM" id="MobiDB-lite"/>
    </source>
</evidence>
<dbReference type="SUPFAM" id="SSF52540">
    <property type="entry name" value="P-loop containing nucleoside triphosphate hydrolases"/>
    <property type="match status" value="2"/>
</dbReference>
<organism evidence="12 13">
    <name type="scientific">Tieghemostelium lacteum</name>
    <name type="common">Slime mold</name>
    <name type="synonym">Dictyostelium lacteum</name>
    <dbReference type="NCBI Taxonomy" id="361077"/>
    <lineage>
        <taxon>Eukaryota</taxon>
        <taxon>Amoebozoa</taxon>
        <taxon>Evosea</taxon>
        <taxon>Eumycetozoa</taxon>
        <taxon>Dictyostelia</taxon>
        <taxon>Dictyosteliales</taxon>
        <taxon>Raperosteliaceae</taxon>
        <taxon>Tieghemostelium</taxon>
    </lineage>
</organism>
<keyword evidence="3 7" id="KW-0378">Hydrolase</keyword>
<dbReference type="SMART" id="SM00490">
    <property type="entry name" value="HELICc"/>
    <property type="match status" value="1"/>
</dbReference>
<dbReference type="InterPro" id="IPR000629">
    <property type="entry name" value="RNA-helicase_DEAD-box_CS"/>
</dbReference>
<dbReference type="FunFam" id="3.40.50.300:FF:000079">
    <property type="entry name" value="probable ATP-dependent RNA helicase DDX17"/>
    <property type="match status" value="1"/>
</dbReference>